<protein>
    <submittedName>
        <fullName evidence="3">YolD-like protein</fullName>
    </submittedName>
</protein>
<feature type="region of interest" description="Disordered" evidence="1">
    <location>
        <begin position="1"/>
        <end position="20"/>
    </location>
</feature>
<dbReference type="EMBL" id="UFSZ01000001">
    <property type="protein sequence ID" value="SUV15158.1"/>
    <property type="molecule type" value="Genomic_DNA"/>
</dbReference>
<dbReference type="GeneID" id="48278945"/>
<accession>A0A2S0K623</accession>
<sequence>MAKTKTPTKKKEPKHPERDEFDLEEIANVLTEAMGEKQIKAFSIYKRDEPLEGTVANMDANTKLIHIKDRYMGIHKVHFLDILKVSDVE</sequence>
<reference evidence="2 4" key="1">
    <citation type="submission" date="2017-03" db="EMBL/GenBank/DDBJ databases">
        <title>The whole genome sequencing and assembly of Lysinibacillus sphaericus DSM 28T strain.</title>
        <authorList>
            <person name="Lee Y.-J."/>
            <person name="Yi H."/>
            <person name="Bahn Y.-S."/>
            <person name="Kim J.F."/>
            <person name="Lee D.-W."/>
        </authorList>
    </citation>
    <scope>NUCLEOTIDE SEQUENCE [LARGE SCALE GENOMIC DNA]</scope>
    <source>
        <strain evidence="2 4">DSM 28</strain>
    </source>
</reference>
<evidence type="ECO:0000313" key="3">
    <source>
        <dbReference type="EMBL" id="SUV15158.1"/>
    </source>
</evidence>
<dbReference type="Proteomes" id="UP000238825">
    <property type="component" value="Chromosome"/>
</dbReference>
<dbReference type="AlphaFoldDB" id="A0A2S0K623"/>
<dbReference type="Pfam" id="PF08863">
    <property type="entry name" value="YolD"/>
    <property type="match status" value="1"/>
</dbReference>
<dbReference type="RefSeq" id="WP_024362685.1">
    <property type="nucleotide sequence ID" value="NZ_BJNS01000083.1"/>
</dbReference>
<dbReference type="EMBL" id="CP019980">
    <property type="protein sequence ID" value="AVK98827.1"/>
    <property type="molecule type" value="Genomic_DNA"/>
</dbReference>
<evidence type="ECO:0000256" key="1">
    <source>
        <dbReference type="SAM" id="MobiDB-lite"/>
    </source>
</evidence>
<reference evidence="3 5" key="2">
    <citation type="submission" date="2018-06" db="EMBL/GenBank/DDBJ databases">
        <authorList>
            <consortium name="Pathogen Informatics"/>
            <person name="Doyle S."/>
        </authorList>
    </citation>
    <scope>NUCLEOTIDE SEQUENCE [LARGE SCALE GENOMIC DNA]</scope>
    <source>
        <strain evidence="3 5">NCTC10338</strain>
    </source>
</reference>
<name>A0A2S0K623_LYSSH</name>
<evidence type="ECO:0000313" key="4">
    <source>
        <dbReference type="Proteomes" id="UP000238825"/>
    </source>
</evidence>
<evidence type="ECO:0000313" key="2">
    <source>
        <dbReference type="EMBL" id="AVK98827.1"/>
    </source>
</evidence>
<organism evidence="2 4">
    <name type="scientific">Lysinibacillus sphaericus</name>
    <name type="common">Bacillus sphaericus</name>
    <dbReference type="NCBI Taxonomy" id="1421"/>
    <lineage>
        <taxon>Bacteria</taxon>
        <taxon>Bacillati</taxon>
        <taxon>Bacillota</taxon>
        <taxon>Bacilli</taxon>
        <taxon>Bacillales</taxon>
        <taxon>Bacillaceae</taxon>
        <taxon>Lysinibacillus</taxon>
    </lineage>
</organism>
<proteinExistence type="predicted"/>
<evidence type="ECO:0000313" key="5">
    <source>
        <dbReference type="Proteomes" id="UP000255295"/>
    </source>
</evidence>
<dbReference type="Proteomes" id="UP000255295">
    <property type="component" value="Unassembled WGS sequence"/>
</dbReference>
<feature type="compositionally biased region" description="Basic residues" evidence="1">
    <location>
        <begin position="1"/>
        <end position="13"/>
    </location>
</feature>
<gene>
    <name evidence="2" type="ORF">LS41612_22325</name>
    <name evidence="3" type="ORF">NCTC10338_00177</name>
</gene>
<dbReference type="InterPro" id="IPR014962">
    <property type="entry name" value="YolD"/>
</dbReference>